<name>A0A8H2HQA5_ORBOL</name>
<organism evidence="1 2">
    <name type="scientific">Orbilia oligospora</name>
    <name type="common">Nematode-trapping fungus</name>
    <name type="synonym">Arthrobotrys oligospora</name>
    <dbReference type="NCBI Taxonomy" id="2813651"/>
    <lineage>
        <taxon>Eukaryota</taxon>
        <taxon>Fungi</taxon>
        <taxon>Dikarya</taxon>
        <taxon>Ascomycota</taxon>
        <taxon>Pezizomycotina</taxon>
        <taxon>Orbiliomycetes</taxon>
        <taxon>Orbiliales</taxon>
        <taxon>Orbiliaceae</taxon>
        <taxon>Orbilia</taxon>
    </lineage>
</organism>
<evidence type="ECO:0000313" key="1">
    <source>
        <dbReference type="EMBL" id="TGJ65552.1"/>
    </source>
</evidence>
<comment type="caution">
    <text evidence="1">The sequence shown here is derived from an EMBL/GenBank/DDBJ whole genome shotgun (WGS) entry which is preliminary data.</text>
</comment>
<protein>
    <submittedName>
        <fullName evidence="1">Uncharacterized protein</fullName>
    </submittedName>
</protein>
<dbReference type="Proteomes" id="UP000297595">
    <property type="component" value="Unassembled WGS sequence"/>
</dbReference>
<dbReference type="EMBL" id="SOZJ01000006">
    <property type="protein sequence ID" value="TGJ65552.1"/>
    <property type="molecule type" value="Genomic_DNA"/>
</dbReference>
<reference evidence="1 2" key="1">
    <citation type="submission" date="2019-03" db="EMBL/GenBank/DDBJ databases">
        <title>Nematode-trapping fungi genome.</title>
        <authorList>
            <person name="Vidal-Diez De Ulzurrun G."/>
        </authorList>
    </citation>
    <scope>NUCLEOTIDE SEQUENCE [LARGE SCALE GENOMIC DNA]</scope>
    <source>
        <strain evidence="1 2">TWF154</strain>
    </source>
</reference>
<accession>A0A8H2HQA5</accession>
<gene>
    <name evidence="1" type="ORF">EYR41_009511</name>
</gene>
<dbReference type="AlphaFoldDB" id="A0A8H2HQA5"/>
<proteinExistence type="predicted"/>
<evidence type="ECO:0000313" key="2">
    <source>
        <dbReference type="Proteomes" id="UP000297595"/>
    </source>
</evidence>
<sequence length="90" mass="10420">MHEPYGSVGHGKNRPPGPYIDLEGAYLPPLFTALRLNRVSEQYPMFRFQAYRISSTLELLSFTPCYDKHLGQERFMQNTPQKTINHGYTV</sequence>